<protein>
    <submittedName>
        <fullName evidence="4">Trimethylamine--corrinoid protein Co-methyltransferase</fullName>
        <ecNumber evidence="4">2.1.1.250</ecNumber>
    </submittedName>
</protein>
<sequence length="488" mass="54576">MTFRTNYTVNRTPRFSLLSEDQKARMFRGVIKTLNDTGANVHHEGVRELLAKNRCKVDGKRVRIPPEVVRDALASVPPTTTIYSWDGDEEMCYVEPGRSYFGPGPTPPNFIDTDTLERRPYQRKDATIVARVCDALPNIGYVQSLGSIDDVTHALSDVYEFADMIQNTRKVIMNWAFSVENVMDEHRIGIVMAGGEEAFKRHPNFIHYSEPISPLTSDFDAIGKCYYCAEHRIPQVYTPCCIGGATVPATHAGQLIVAMSESMVGVVVSQLLNPGTCILIGGVQSILDMRRTIYSYGAPELSIMSAAYTELLNYVGLPMYSTSGCTDTKKMDIQSAIEAAYSIHTAMMSGANFVHDNGYTESGITGDVFQTVMDDEIIGMSRLICGGVEVNEETLAVEEICNVGPGGHYLYEDHTMKWFRKHYQPSLMDRNSYEDWDAQGRLTMKDRIVKKTRDIIENHEGPVSRVPEDAKKDIQKILDSAEERVRSK</sequence>
<keyword evidence="2 4" id="KW-0489">Methyltransferase</keyword>
<dbReference type="GO" id="GO:0015948">
    <property type="term" value="P:methanogenesis"/>
    <property type="evidence" value="ECO:0007669"/>
    <property type="project" value="InterPro"/>
</dbReference>
<dbReference type="AlphaFoldDB" id="A0A7W0HM02"/>
<gene>
    <name evidence="4" type="ORF">HNR65_003215</name>
</gene>
<evidence type="ECO:0000313" key="4">
    <source>
        <dbReference type="EMBL" id="MBA2882860.1"/>
    </source>
</evidence>
<dbReference type="EMBL" id="JACDUS010000013">
    <property type="protein sequence ID" value="MBA2882860.1"/>
    <property type="molecule type" value="Genomic_DNA"/>
</dbReference>
<accession>A0A7W0HM02</accession>
<dbReference type="EC" id="2.1.1.250" evidence="4"/>
<evidence type="ECO:0000256" key="3">
    <source>
        <dbReference type="ARBA" id="ARBA00022679"/>
    </source>
</evidence>
<dbReference type="RefSeq" id="WP_181552480.1">
    <property type="nucleotide sequence ID" value="NZ_JACDUS010000013.1"/>
</dbReference>
<dbReference type="InterPro" id="IPR038601">
    <property type="entry name" value="MttB-like_sf"/>
</dbReference>
<organism evidence="4 5">
    <name type="scientific">Desulfosalsimonas propionicica</name>
    <dbReference type="NCBI Taxonomy" id="332175"/>
    <lineage>
        <taxon>Bacteria</taxon>
        <taxon>Pseudomonadati</taxon>
        <taxon>Thermodesulfobacteriota</taxon>
        <taxon>Desulfobacteria</taxon>
        <taxon>Desulfobacterales</taxon>
        <taxon>Desulfosalsimonadaceae</taxon>
        <taxon>Desulfosalsimonas</taxon>
    </lineage>
</organism>
<keyword evidence="3 4" id="KW-0808">Transferase</keyword>
<evidence type="ECO:0000256" key="1">
    <source>
        <dbReference type="ARBA" id="ARBA00007137"/>
    </source>
</evidence>
<comment type="similarity">
    <text evidence="1">Belongs to the trimethylamine methyltransferase family.</text>
</comment>
<dbReference type="Proteomes" id="UP000525298">
    <property type="component" value="Unassembled WGS sequence"/>
</dbReference>
<proteinExistence type="inferred from homology"/>
<dbReference type="Pfam" id="PF06253">
    <property type="entry name" value="MTTB"/>
    <property type="match status" value="1"/>
</dbReference>
<dbReference type="GO" id="GO:0043834">
    <property type="term" value="F:trimethylamine methyltransferase activity"/>
    <property type="evidence" value="ECO:0007669"/>
    <property type="project" value="UniProtKB-EC"/>
</dbReference>
<reference evidence="4 5" key="1">
    <citation type="submission" date="2020-07" db="EMBL/GenBank/DDBJ databases">
        <title>Genomic Encyclopedia of Type Strains, Phase IV (KMG-IV): sequencing the most valuable type-strain genomes for metagenomic binning, comparative biology and taxonomic classification.</title>
        <authorList>
            <person name="Goeker M."/>
        </authorList>
    </citation>
    <scope>NUCLEOTIDE SEQUENCE [LARGE SCALE GENOMIC DNA]</scope>
    <source>
        <strain evidence="4 5">DSM 17721</strain>
    </source>
</reference>
<comment type="caution">
    <text evidence="4">The sequence shown here is derived from an EMBL/GenBank/DDBJ whole genome shotgun (WGS) entry which is preliminary data.</text>
</comment>
<dbReference type="GO" id="GO:0032259">
    <property type="term" value="P:methylation"/>
    <property type="evidence" value="ECO:0007669"/>
    <property type="project" value="UniProtKB-KW"/>
</dbReference>
<dbReference type="Gene3D" id="3.20.20.480">
    <property type="entry name" value="Trimethylamine methyltransferase-like"/>
    <property type="match status" value="1"/>
</dbReference>
<dbReference type="InterPro" id="IPR010426">
    <property type="entry name" value="MTTB_MeTrfase"/>
</dbReference>
<evidence type="ECO:0000256" key="2">
    <source>
        <dbReference type="ARBA" id="ARBA00022603"/>
    </source>
</evidence>
<keyword evidence="5" id="KW-1185">Reference proteome</keyword>
<evidence type="ECO:0000313" key="5">
    <source>
        <dbReference type="Proteomes" id="UP000525298"/>
    </source>
</evidence>
<name>A0A7W0HM02_9BACT</name>